<dbReference type="InterPro" id="IPR046349">
    <property type="entry name" value="C1-like_sf"/>
</dbReference>
<proteinExistence type="predicted"/>
<keyword evidence="1" id="KW-0479">Metal-binding</keyword>
<evidence type="ECO:0000313" key="4">
    <source>
        <dbReference type="EMBL" id="GFR88439.1"/>
    </source>
</evidence>
<feature type="domain" description="Phorbol-ester/DAG-type" evidence="3">
    <location>
        <begin position="1"/>
        <end position="48"/>
    </location>
</feature>
<evidence type="ECO:0000256" key="2">
    <source>
        <dbReference type="ARBA" id="ARBA00022833"/>
    </source>
</evidence>
<dbReference type="InterPro" id="IPR050839">
    <property type="entry name" value="Rho-assoc_Ser/Thr_Kinase"/>
</dbReference>
<dbReference type="CDD" id="cd20809">
    <property type="entry name" value="C1_MRCK"/>
    <property type="match status" value="1"/>
</dbReference>
<evidence type="ECO:0000256" key="1">
    <source>
        <dbReference type="ARBA" id="ARBA00022723"/>
    </source>
</evidence>
<reference evidence="4 5" key="1">
    <citation type="journal article" date="2021" name="Elife">
        <title>Chloroplast acquisition without the gene transfer in kleptoplastic sea slugs, Plakobranchus ocellatus.</title>
        <authorList>
            <person name="Maeda T."/>
            <person name="Takahashi S."/>
            <person name="Yoshida T."/>
            <person name="Shimamura S."/>
            <person name="Takaki Y."/>
            <person name="Nagai Y."/>
            <person name="Toyoda A."/>
            <person name="Suzuki Y."/>
            <person name="Arimoto A."/>
            <person name="Ishii H."/>
            <person name="Satoh N."/>
            <person name="Nishiyama T."/>
            <person name="Hasebe M."/>
            <person name="Maruyama T."/>
            <person name="Minagawa J."/>
            <person name="Obokata J."/>
            <person name="Shigenobu S."/>
        </authorList>
    </citation>
    <scope>NUCLEOTIDE SEQUENCE [LARGE SCALE GENOMIC DNA]</scope>
</reference>
<comment type="caution">
    <text evidence="4">The sequence shown here is derived from an EMBL/GenBank/DDBJ whole genome shotgun (WGS) entry which is preliminary data.</text>
</comment>
<dbReference type="GO" id="GO:0004674">
    <property type="term" value="F:protein serine/threonine kinase activity"/>
    <property type="evidence" value="ECO:0007669"/>
    <property type="project" value="TreeGrafter"/>
</dbReference>
<keyword evidence="4" id="KW-0808">Transferase</keyword>
<dbReference type="EMBL" id="BMAT01001572">
    <property type="protein sequence ID" value="GFR88439.1"/>
    <property type="molecule type" value="Genomic_DNA"/>
</dbReference>
<organism evidence="4 5">
    <name type="scientific">Elysia marginata</name>
    <dbReference type="NCBI Taxonomy" id="1093978"/>
    <lineage>
        <taxon>Eukaryota</taxon>
        <taxon>Metazoa</taxon>
        <taxon>Spiralia</taxon>
        <taxon>Lophotrochozoa</taxon>
        <taxon>Mollusca</taxon>
        <taxon>Gastropoda</taxon>
        <taxon>Heterobranchia</taxon>
        <taxon>Euthyneura</taxon>
        <taxon>Panpulmonata</taxon>
        <taxon>Sacoglossa</taxon>
        <taxon>Placobranchoidea</taxon>
        <taxon>Plakobranchidae</taxon>
        <taxon>Elysia</taxon>
    </lineage>
</organism>
<dbReference type="GO" id="GO:0005856">
    <property type="term" value="C:cytoskeleton"/>
    <property type="evidence" value="ECO:0007669"/>
    <property type="project" value="TreeGrafter"/>
</dbReference>
<dbReference type="InterPro" id="IPR002219">
    <property type="entry name" value="PKC_DAG/PE"/>
</dbReference>
<dbReference type="GO" id="GO:0031032">
    <property type="term" value="P:actomyosin structure organization"/>
    <property type="evidence" value="ECO:0007669"/>
    <property type="project" value="TreeGrafter"/>
</dbReference>
<dbReference type="SUPFAM" id="SSF57889">
    <property type="entry name" value="Cysteine-rich domain"/>
    <property type="match status" value="1"/>
</dbReference>
<gene>
    <name evidence="4" type="ORF">ElyMa_000770200</name>
</gene>
<evidence type="ECO:0000259" key="3">
    <source>
        <dbReference type="PROSITE" id="PS50081"/>
    </source>
</evidence>
<dbReference type="Proteomes" id="UP000762676">
    <property type="component" value="Unassembled WGS sequence"/>
</dbReference>
<dbReference type="AlphaFoldDB" id="A0AAV4GSU0"/>
<keyword evidence="2" id="KW-0862">Zinc</keyword>
<sequence length="76" mass="8464">FIVKSFNSPYKCNLCTSLLVGLQRQGITCEVCGYSCHIACMDKVPKQCPVPPELMSRPYEVDVDRGQGTAYDGFVR</sequence>
<protein>
    <submittedName>
        <fullName evidence="4">Serine/threonine-protein kinase MRCK alpha</fullName>
    </submittedName>
</protein>
<keyword evidence="5" id="KW-1185">Reference proteome</keyword>
<dbReference type="PANTHER" id="PTHR22988:SF66">
    <property type="entry name" value="SERINE_THREONINE-PROTEIN KINASE GENGHIS KHAN"/>
    <property type="match status" value="1"/>
</dbReference>
<keyword evidence="4" id="KW-0418">Kinase</keyword>
<accession>A0AAV4GSU0</accession>
<dbReference type="GO" id="GO:0046872">
    <property type="term" value="F:metal ion binding"/>
    <property type="evidence" value="ECO:0007669"/>
    <property type="project" value="UniProtKB-KW"/>
</dbReference>
<dbReference type="GO" id="GO:0005737">
    <property type="term" value="C:cytoplasm"/>
    <property type="evidence" value="ECO:0007669"/>
    <property type="project" value="TreeGrafter"/>
</dbReference>
<dbReference type="Gene3D" id="3.30.60.20">
    <property type="match status" value="1"/>
</dbReference>
<evidence type="ECO:0000313" key="5">
    <source>
        <dbReference type="Proteomes" id="UP000762676"/>
    </source>
</evidence>
<feature type="non-terminal residue" evidence="4">
    <location>
        <position position="1"/>
    </location>
</feature>
<feature type="non-terminal residue" evidence="4">
    <location>
        <position position="76"/>
    </location>
</feature>
<dbReference type="FunFam" id="3.30.60.20:FF:000005">
    <property type="entry name" value="Non-specific serine/threonine protein kinase"/>
    <property type="match status" value="1"/>
</dbReference>
<dbReference type="Pfam" id="PF00130">
    <property type="entry name" value="C1_1"/>
    <property type="match status" value="1"/>
</dbReference>
<dbReference type="PANTHER" id="PTHR22988">
    <property type="entry name" value="MYOTONIC DYSTROPHY S/T KINASE-RELATED"/>
    <property type="match status" value="1"/>
</dbReference>
<dbReference type="SMART" id="SM00109">
    <property type="entry name" value="C1"/>
    <property type="match status" value="1"/>
</dbReference>
<name>A0AAV4GSU0_9GAST</name>
<dbReference type="PROSITE" id="PS50081">
    <property type="entry name" value="ZF_DAG_PE_2"/>
    <property type="match status" value="1"/>
</dbReference>